<evidence type="ECO:0000256" key="1">
    <source>
        <dbReference type="SAM" id="MobiDB-lite"/>
    </source>
</evidence>
<feature type="compositionally biased region" description="Polar residues" evidence="1">
    <location>
        <begin position="161"/>
        <end position="172"/>
    </location>
</feature>
<feature type="region of interest" description="Disordered" evidence="1">
    <location>
        <begin position="147"/>
        <end position="179"/>
    </location>
</feature>
<reference evidence="2 3" key="1">
    <citation type="submission" date="2024-01" db="EMBL/GenBank/DDBJ databases">
        <title>Comparative genomics of Cryptococcus and Kwoniella reveals pathogenesis evolution and contrasting modes of karyotype evolution via chromosome fusion or intercentromeric recombination.</title>
        <authorList>
            <person name="Coelho M.A."/>
            <person name="David-Palma M."/>
            <person name="Shea T."/>
            <person name="Bowers K."/>
            <person name="McGinley-Smith S."/>
            <person name="Mohammad A.W."/>
            <person name="Gnirke A."/>
            <person name="Yurkov A.M."/>
            <person name="Nowrousian M."/>
            <person name="Sun S."/>
            <person name="Cuomo C.A."/>
            <person name="Heitman J."/>
        </authorList>
    </citation>
    <scope>NUCLEOTIDE SEQUENCE [LARGE SCALE GENOMIC DNA]</scope>
    <source>
        <strain evidence="2">CBS 11374</strain>
    </source>
</reference>
<feature type="region of interest" description="Disordered" evidence="1">
    <location>
        <begin position="299"/>
        <end position="325"/>
    </location>
</feature>
<keyword evidence="3" id="KW-1185">Reference proteome</keyword>
<proteinExistence type="predicted"/>
<name>A0ABZ1CV89_9TREE</name>
<dbReference type="Proteomes" id="UP001329825">
    <property type="component" value="Chromosome 3"/>
</dbReference>
<feature type="compositionally biased region" description="Polar residues" evidence="1">
    <location>
        <begin position="299"/>
        <end position="315"/>
    </location>
</feature>
<dbReference type="EMBL" id="CP141883">
    <property type="protein sequence ID" value="WRT65678.1"/>
    <property type="molecule type" value="Genomic_DNA"/>
</dbReference>
<dbReference type="GeneID" id="87954754"/>
<protein>
    <submittedName>
        <fullName evidence="2">Uncharacterized protein</fullName>
    </submittedName>
</protein>
<dbReference type="RefSeq" id="XP_062790418.1">
    <property type="nucleotide sequence ID" value="XM_062934367.1"/>
</dbReference>
<feature type="region of interest" description="Disordered" evidence="1">
    <location>
        <begin position="217"/>
        <end position="281"/>
    </location>
</feature>
<organism evidence="2 3">
    <name type="scientific">Kwoniella shivajii</name>
    <dbReference type="NCBI Taxonomy" id="564305"/>
    <lineage>
        <taxon>Eukaryota</taxon>
        <taxon>Fungi</taxon>
        <taxon>Dikarya</taxon>
        <taxon>Basidiomycota</taxon>
        <taxon>Agaricomycotina</taxon>
        <taxon>Tremellomycetes</taxon>
        <taxon>Tremellales</taxon>
        <taxon>Cryptococcaceae</taxon>
        <taxon>Kwoniella</taxon>
    </lineage>
</organism>
<accession>A0ABZ1CV89</accession>
<evidence type="ECO:0000313" key="2">
    <source>
        <dbReference type="EMBL" id="WRT65678.1"/>
    </source>
</evidence>
<feature type="compositionally biased region" description="Basic and acidic residues" evidence="1">
    <location>
        <begin position="316"/>
        <end position="325"/>
    </location>
</feature>
<gene>
    <name evidence="2" type="ORF">IL334_002623</name>
</gene>
<sequence length="325" mass="37322">MRIKEANGLSVWLAVDGEKLDEQTVRKTGDEDEGFRIECFLSPLAHQDYTIHVQLGRQSPWKGDWVAEPIINGQRIHSLHIRKRWHVTHGLDTYYQEERDGSLMEYPLCFGAIDDPTQMEIREGDDSGDGGSNMVIVEISRGEIQRVKPSKRKIGQRVRPQESTTQIGPTTRSGRKCDGKTGYGEEFDYDEEDRQGPFLKFVFKIRNERYLVRNNLQDRVPAQQHPSQVSRTVRLKAEPDLDIDDLPLSSSSTSRHKTNTQHSSKRELPEDSVIPESESAKRLRMAENEIKQLKKLVTRLTSSHGGRNDSFQRGQSSHDPRRFWG</sequence>
<evidence type="ECO:0000313" key="3">
    <source>
        <dbReference type="Proteomes" id="UP001329825"/>
    </source>
</evidence>